<accession>A0A1A8C711</accession>
<feature type="non-terminal residue" evidence="1">
    <location>
        <position position="1"/>
    </location>
</feature>
<name>A0A1A8C711_NOTKA</name>
<gene>
    <name evidence="1" type="primary">Nfu_g_1_005803</name>
</gene>
<reference evidence="1" key="2">
    <citation type="submission" date="2016-06" db="EMBL/GenBank/DDBJ databases">
        <title>The genome of a short-lived fish provides insights into sex chromosome evolution and the genetic control of aging.</title>
        <authorList>
            <person name="Reichwald K."/>
            <person name="Felder M."/>
            <person name="Petzold A."/>
            <person name="Koch P."/>
            <person name="Groth M."/>
            <person name="Platzer M."/>
        </authorList>
    </citation>
    <scope>NUCLEOTIDE SEQUENCE</scope>
    <source>
        <tissue evidence="1">Brain</tissue>
    </source>
</reference>
<dbReference type="AlphaFoldDB" id="A0A1A8C711"/>
<sequence length="94" mass="10268">LTGPVLPRSLRRLLTPPRGAAEEERNSTGFKDFTGVAFDSSVCLPLCLPLSLRPCPDLFLVIPCQTIFLALRERDFMYAGLACTLTGGPLGFRL</sequence>
<dbReference type="EMBL" id="HADZ01010665">
    <property type="protein sequence ID" value="SBP74606.1"/>
    <property type="molecule type" value="Transcribed_RNA"/>
</dbReference>
<reference evidence="1" key="1">
    <citation type="submission" date="2016-05" db="EMBL/GenBank/DDBJ databases">
        <authorList>
            <person name="Lavstsen T."/>
            <person name="Jespersen J.S."/>
        </authorList>
    </citation>
    <scope>NUCLEOTIDE SEQUENCE</scope>
    <source>
        <tissue evidence="1">Brain</tissue>
    </source>
</reference>
<proteinExistence type="predicted"/>
<evidence type="ECO:0000313" key="1">
    <source>
        <dbReference type="EMBL" id="SBP74606.1"/>
    </source>
</evidence>
<protein>
    <submittedName>
        <fullName evidence="1">Uncharacterized protein</fullName>
    </submittedName>
</protein>
<organism evidence="1">
    <name type="scientific">Nothobranchius kadleci</name>
    <name type="common">African annual killifish</name>
    <dbReference type="NCBI Taxonomy" id="1051664"/>
    <lineage>
        <taxon>Eukaryota</taxon>
        <taxon>Metazoa</taxon>
        <taxon>Chordata</taxon>
        <taxon>Craniata</taxon>
        <taxon>Vertebrata</taxon>
        <taxon>Euteleostomi</taxon>
        <taxon>Actinopterygii</taxon>
        <taxon>Neopterygii</taxon>
        <taxon>Teleostei</taxon>
        <taxon>Neoteleostei</taxon>
        <taxon>Acanthomorphata</taxon>
        <taxon>Ovalentaria</taxon>
        <taxon>Atherinomorphae</taxon>
        <taxon>Cyprinodontiformes</taxon>
        <taxon>Nothobranchiidae</taxon>
        <taxon>Nothobranchius</taxon>
    </lineage>
</organism>